<dbReference type="Pfam" id="PF21127">
    <property type="entry name" value="ATG1-like_MIT2"/>
    <property type="match status" value="1"/>
</dbReference>
<feature type="region of interest" description="Disordered" evidence="19">
    <location>
        <begin position="450"/>
        <end position="481"/>
    </location>
</feature>
<keyword evidence="22" id="KW-1185">Reference proteome</keyword>
<dbReference type="OrthoDB" id="346907at2759"/>
<dbReference type="PROSITE" id="PS00108">
    <property type="entry name" value="PROTEIN_KINASE_ST"/>
    <property type="match status" value="1"/>
</dbReference>
<dbReference type="PROSITE" id="PS00107">
    <property type="entry name" value="PROTEIN_KINASE_ATP"/>
    <property type="match status" value="1"/>
</dbReference>
<evidence type="ECO:0000256" key="4">
    <source>
        <dbReference type="ARBA" id="ARBA00018572"/>
    </source>
</evidence>
<dbReference type="PANTHER" id="PTHR24348">
    <property type="entry name" value="SERINE/THREONINE-PROTEIN KINASE UNC-51-RELATED"/>
    <property type="match status" value="1"/>
</dbReference>
<dbReference type="GO" id="GO:0042594">
    <property type="term" value="P:response to starvation"/>
    <property type="evidence" value="ECO:0007669"/>
    <property type="project" value="TreeGrafter"/>
</dbReference>
<dbReference type="CDD" id="cd14009">
    <property type="entry name" value="STKc_ATG1_ULK_like"/>
    <property type="match status" value="1"/>
</dbReference>
<evidence type="ECO:0000313" key="22">
    <source>
        <dbReference type="Proteomes" id="UP000094565"/>
    </source>
</evidence>
<keyword evidence="10" id="KW-0418">Kinase</keyword>
<proteinExistence type="inferred from homology"/>
<dbReference type="GO" id="GO:0005776">
    <property type="term" value="C:autophagosome"/>
    <property type="evidence" value="ECO:0007669"/>
    <property type="project" value="TreeGrafter"/>
</dbReference>
<keyword evidence="18" id="KW-0175">Coiled coil</keyword>
<dbReference type="InterPro" id="IPR045269">
    <property type="entry name" value="Atg1-like"/>
</dbReference>
<dbReference type="Proteomes" id="UP000094565">
    <property type="component" value="Chromosome 2"/>
</dbReference>
<feature type="coiled-coil region" evidence="18">
    <location>
        <begin position="673"/>
        <end position="700"/>
    </location>
</feature>
<evidence type="ECO:0000256" key="12">
    <source>
        <dbReference type="ARBA" id="ARBA00022927"/>
    </source>
</evidence>
<protein>
    <recommendedName>
        <fullName evidence="4">Serine/threonine-protein kinase ATG1</fullName>
        <ecNumber evidence="3">2.7.11.1</ecNumber>
    </recommendedName>
    <alternativeName>
        <fullName evidence="15">Autophagy-related protein 1</fullName>
    </alternativeName>
    <alternativeName>
        <fullName evidence="5">Serine/threonine-protein kinase atg1</fullName>
    </alternativeName>
</protein>
<dbReference type="Gene3D" id="3.30.200.20">
    <property type="entry name" value="Phosphorylase Kinase, domain 1"/>
    <property type="match status" value="1"/>
</dbReference>
<dbReference type="GO" id="GO:0015031">
    <property type="term" value="P:protein transport"/>
    <property type="evidence" value="ECO:0007669"/>
    <property type="project" value="UniProtKB-KW"/>
</dbReference>
<dbReference type="InterPro" id="IPR022708">
    <property type="entry name" value="Atg1-like_tMIT"/>
</dbReference>
<dbReference type="GO" id="GO:0005829">
    <property type="term" value="C:cytosol"/>
    <property type="evidence" value="ECO:0007669"/>
    <property type="project" value="TreeGrafter"/>
</dbReference>
<dbReference type="GO" id="GO:0061709">
    <property type="term" value="P:reticulophagy"/>
    <property type="evidence" value="ECO:0007669"/>
    <property type="project" value="TreeGrafter"/>
</dbReference>
<dbReference type="GO" id="GO:0005524">
    <property type="term" value="F:ATP binding"/>
    <property type="evidence" value="ECO:0007669"/>
    <property type="project" value="UniProtKB-UniRule"/>
</dbReference>
<dbReference type="GO" id="GO:0010506">
    <property type="term" value="P:regulation of autophagy"/>
    <property type="evidence" value="ECO:0007669"/>
    <property type="project" value="InterPro"/>
</dbReference>
<evidence type="ECO:0000256" key="18">
    <source>
        <dbReference type="SAM" id="Coils"/>
    </source>
</evidence>
<evidence type="ECO:0000256" key="13">
    <source>
        <dbReference type="ARBA" id="ARBA00023006"/>
    </source>
</evidence>
<evidence type="ECO:0000256" key="15">
    <source>
        <dbReference type="ARBA" id="ARBA00030237"/>
    </source>
</evidence>
<dbReference type="EC" id="2.7.11.1" evidence="3"/>
<dbReference type="Pfam" id="PF00069">
    <property type="entry name" value="Pkinase"/>
    <property type="match status" value="1"/>
</dbReference>
<evidence type="ECO:0000256" key="19">
    <source>
        <dbReference type="SAM" id="MobiDB-lite"/>
    </source>
</evidence>
<reference evidence="21 22" key="1">
    <citation type="submission" date="2016-02" db="EMBL/GenBank/DDBJ databases">
        <title>Comparative genomic and transcriptomic foundation for Pichia pastoris.</title>
        <authorList>
            <person name="Love K.R."/>
            <person name="Shah K.A."/>
            <person name="Whittaker C.A."/>
            <person name="Wu J."/>
            <person name="Bartlett M.C."/>
            <person name="Ma D."/>
            <person name="Leeson R.L."/>
            <person name="Priest M."/>
            <person name="Young S.K."/>
            <person name="Love J.C."/>
        </authorList>
    </citation>
    <scope>NUCLEOTIDE SEQUENCE [LARGE SCALE GENOMIC DNA]</scope>
    <source>
        <strain evidence="21 22">ATCC 28485</strain>
    </source>
</reference>
<dbReference type="Pfam" id="PF12063">
    <property type="entry name" value="ATG1-like_MIT1"/>
    <property type="match status" value="1"/>
</dbReference>
<evidence type="ECO:0000256" key="8">
    <source>
        <dbReference type="ARBA" id="ARBA00022679"/>
    </source>
</evidence>
<evidence type="ECO:0000256" key="3">
    <source>
        <dbReference type="ARBA" id="ARBA00012513"/>
    </source>
</evidence>
<keyword evidence="12" id="KW-0653">Protein transport</keyword>
<evidence type="ECO:0000256" key="16">
    <source>
        <dbReference type="ARBA" id="ARBA00060750"/>
    </source>
</evidence>
<feature type="domain" description="Protein kinase" evidence="20">
    <location>
        <begin position="9"/>
        <end position="304"/>
    </location>
</feature>
<dbReference type="EMBL" id="CP014585">
    <property type="protein sequence ID" value="ANZ75424.1"/>
    <property type="molecule type" value="Genomic_DNA"/>
</dbReference>
<keyword evidence="9 17" id="KW-0547">Nucleotide-binding</keyword>
<dbReference type="Gene3D" id="1.10.510.10">
    <property type="entry name" value="Transferase(Phosphotransferase) domain 1"/>
    <property type="match status" value="1"/>
</dbReference>
<organism evidence="21 22">
    <name type="scientific">Komagataella pastoris</name>
    <name type="common">Yeast</name>
    <name type="synonym">Pichia pastoris</name>
    <dbReference type="NCBI Taxonomy" id="4922"/>
    <lineage>
        <taxon>Eukaryota</taxon>
        <taxon>Fungi</taxon>
        <taxon>Dikarya</taxon>
        <taxon>Ascomycota</taxon>
        <taxon>Saccharomycotina</taxon>
        <taxon>Pichiomycetes</taxon>
        <taxon>Pichiales</taxon>
        <taxon>Pichiaceae</taxon>
        <taxon>Komagataella</taxon>
    </lineage>
</organism>
<feature type="region of interest" description="Disordered" evidence="19">
    <location>
        <begin position="496"/>
        <end position="523"/>
    </location>
</feature>
<evidence type="ECO:0000259" key="20">
    <source>
        <dbReference type="PROSITE" id="PS50011"/>
    </source>
</evidence>
<dbReference type="InterPro" id="IPR000719">
    <property type="entry name" value="Prot_kinase_dom"/>
</dbReference>
<dbReference type="InterPro" id="IPR011009">
    <property type="entry name" value="Kinase-like_dom_sf"/>
</dbReference>
<evidence type="ECO:0000256" key="5">
    <source>
        <dbReference type="ARBA" id="ARBA00019599"/>
    </source>
</evidence>
<feature type="compositionally biased region" description="Low complexity" evidence="19">
    <location>
        <begin position="453"/>
        <end position="470"/>
    </location>
</feature>
<evidence type="ECO:0000256" key="6">
    <source>
        <dbReference type="ARBA" id="ARBA00022448"/>
    </source>
</evidence>
<dbReference type="GO" id="GO:0012505">
    <property type="term" value="C:endomembrane system"/>
    <property type="evidence" value="ECO:0007669"/>
    <property type="project" value="UniProtKB-SubCell"/>
</dbReference>
<sequence>MPDRKIGDYVVGAEIGRGSFANVYKGYNSKTQVSVAIKSVIKSRLRNKKLIENLEVEISILKNLKHPHVVALLDCEQSKHYFHLLMEYCSLGDLSYFITKREELISNHPLITGVFKKYPSPENSKGLNEVLTINFVQQLASALKFLRSQNLVHRDIKPQNLLLSPPVSREVFEERKYTGLWELPVLKIADFGFARFLPATSMAETLCGSPLYMAPEILRYEKYNAKADLWSVGAVVYEMSVGTPPFPAHNHVELLRNIERQKDKISFPRVAQVPPEIIQLICGLLKQQATERMSFQEFFNDPVITTKLQPCSDEPLLPQNQHIDENLFISEYLPRNSITDKNINNNITNIAKNGVEEALLEEEDEEEDQDQLPSKNDNTPHIEPDSSMLLNKTTQKQSEAQSHPRRELVSEKDYVVVEKRAVEVNALADELEHAGSGALAMQLTNNVGTPYTRRYSSSSRSSSTGSNQRRPSFGDRKVPISISPTNALSKAINIASNRLFKQPSPPKTTPSLEERDKDKNTERLTSTVFNQNMLNSTTTRDITRPLHSLTITSSTSDEEIIQRLSNLTTKAYAIKLLAEIKFSQLAPLPPSNETAVFDNYGDDEGAQSGYNNEPLSPILVKTIGEEGIALFVKTLFLLSKAMNIAMEWWRLNSLSRPASPKLNDLVQWIRGKFNESLEKAEFIKLKLQNAKEQLEESESDTDKTVVAEKLIFDRAIEISRIAVVNELKNDDLVGTELSYATAIWMLEALLEPDDTEESKLDDEDRKMIEKFISSIGNRLSVLRKKIESTSQETRK</sequence>
<accession>A0A1B2JBJ1</accession>
<evidence type="ECO:0000313" key="21">
    <source>
        <dbReference type="EMBL" id="ANZ75424.1"/>
    </source>
</evidence>
<keyword evidence="13" id="KW-0072">Autophagy</keyword>
<dbReference type="GO" id="GO:0000422">
    <property type="term" value="P:autophagy of mitochondrion"/>
    <property type="evidence" value="ECO:0007669"/>
    <property type="project" value="TreeGrafter"/>
</dbReference>
<dbReference type="FunFam" id="1.10.510.10:FF:000817">
    <property type="entry name" value="Serine/threonine-protein kinase ATG1"/>
    <property type="match status" value="1"/>
</dbReference>
<name>A0A1B2JBJ1_PICPA</name>
<dbReference type="InterPro" id="IPR008271">
    <property type="entry name" value="Ser/Thr_kinase_AS"/>
</dbReference>
<dbReference type="GO" id="GO:0000045">
    <property type="term" value="P:autophagosome assembly"/>
    <property type="evidence" value="ECO:0007669"/>
    <property type="project" value="TreeGrafter"/>
</dbReference>
<evidence type="ECO:0000256" key="7">
    <source>
        <dbReference type="ARBA" id="ARBA00022490"/>
    </source>
</evidence>
<gene>
    <name evidence="21" type="primary">ATG1</name>
    <name evidence="21" type="ORF">ATY40_BA7502517</name>
</gene>
<dbReference type="InterPro" id="IPR017441">
    <property type="entry name" value="Protein_kinase_ATP_BS"/>
</dbReference>
<feature type="region of interest" description="Disordered" evidence="19">
    <location>
        <begin position="360"/>
        <end position="387"/>
    </location>
</feature>
<dbReference type="GO" id="GO:0030447">
    <property type="term" value="P:filamentous growth"/>
    <property type="evidence" value="ECO:0007669"/>
    <property type="project" value="UniProtKB-ARBA"/>
</dbReference>
<dbReference type="InterPro" id="IPR048941">
    <property type="entry name" value="ATG1-like_MIT2"/>
</dbReference>
<dbReference type="GO" id="GO:0034727">
    <property type="term" value="P:piecemeal microautophagy of the nucleus"/>
    <property type="evidence" value="ECO:0007669"/>
    <property type="project" value="TreeGrafter"/>
</dbReference>
<dbReference type="GO" id="GO:0034045">
    <property type="term" value="C:phagophore assembly site membrane"/>
    <property type="evidence" value="ECO:0007669"/>
    <property type="project" value="TreeGrafter"/>
</dbReference>
<comment type="subcellular location">
    <subcellularLocation>
        <location evidence="2">Cytoplasm</location>
    </subcellularLocation>
    <subcellularLocation>
        <location evidence="1">Endomembrane system</location>
    </subcellularLocation>
</comment>
<dbReference type="GO" id="GO:0004674">
    <property type="term" value="F:protein serine/threonine kinase activity"/>
    <property type="evidence" value="ECO:0007669"/>
    <property type="project" value="UniProtKB-EC"/>
</dbReference>
<keyword evidence="6" id="KW-0813">Transport</keyword>
<comment type="similarity">
    <text evidence="16">Belongs to the protein kinase superfamily. Ser/Thr protein kinase family. APG1/unc-51/ULK1 subfamily.</text>
</comment>
<dbReference type="FunFam" id="3.30.200.20:FF:000042">
    <property type="entry name" value="Aurora kinase A"/>
    <property type="match status" value="1"/>
</dbReference>
<evidence type="ECO:0000256" key="14">
    <source>
        <dbReference type="ARBA" id="ARBA00023136"/>
    </source>
</evidence>
<feature type="compositionally biased region" description="Acidic residues" evidence="19">
    <location>
        <begin position="360"/>
        <end position="370"/>
    </location>
</feature>
<dbReference type="SMART" id="SM00220">
    <property type="entry name" value="S_TKc"/>
    <property type="match status" value="1"/>
</dbReference>
<dbReference type="PROSITE" id="PS50011">
    <property type="entry name" value="PROTEIN_KINASE_DOM"/>
    <property type="match status" value="1"/>
</dbReference>
<keyword evidence="14" id="KW-0472">Membrane</keyword>
<evidence type="ECO:0000256" key="2">
    <source>
        <dbReference type="ARBA" id="ARBA00004496"/>
    </source>
</evidence>
<dbReference type="AlphaFoldDB" id="A0A1B2JBJ1"/>
<feature type="binding site" evidence="17">
    <location>
        <position position="42"/>
    </location>
    <ligand>
        <name>ATP</name>
        <dbReference type="ChEBI" id="CHEBI:30616"/>
    </ligand>
</feature>
<evidence type="ECO:0000256" key="10">
    <source>
        <dbReference type="ARBA" id="ARBA00022777"/>
    </source>
</evidence>
<evidence type="ECO:0000256" key="9">
    <source>
        <dbReference type="ARBA" id="ARBA00022741"/>
    </source>
</evidence>
<keyword evidence="11 17" id="KW-0067">ATP-binding</keyword>
<evidence type="ECO:0000256" key="11">
    <source>
        <dbReference type="ARBA" id="ARBA00022840"/>
    </source>
</evidence>
<dbReference type="SUPFAM" id="SSF56112">
    <property type="entry name" value="Protein kinase-like (PK-like)"/>
    <property type="match status" value="1"/>
</dbReference>
<feature type="compositionally biased region" description="Basic and acidic residues" evidence="19">
    <location>
        <begin position="512"/>
        <end position="522"/>
    </location>
</feature>
<evidence type="ECO:0000256" key="17">
    <source>
        <dbReference type="PROSITE-ProRule" id="PRU10141"/>
    </source>
</evidence>
<evidence type="ECO:0000256" key="1">
    <source>
        <dbReference type="ARBA" id="ARBA00004308"/>
    </source>
</evidence>
<dbReference type="PANTHER" id="PTHR24348:SF22">
    <property type="entry name" value="NON-SPECIFIC SERINE_THREONINE PROTEIN KINASE"/>
    <property type="match status" value="1"/>
</dbReference>
<keyword evidence="7" id="KW-0963">Cytoplasm</keyword>
<keyword evidence="8" id="KW-0808">Transferase</keyword>